<evidence type="ECO:0000313" key="2">
    <source>
        <dbReference type="Proteomes" id="UP000688137"/>
    </source>
</evidence>
<gene>
    <name evidence="1" type="ORF">PPRIM_AZ9-3.1.T0170049</name>
</gene>
<comment type="caution">
    <text evidence="1">The sequence shown here is derived from an EMBL/GenBank/DDBJ whole genome shotgun (WGS) entry which is preliminary data.</text>
</comment>
<evidence type="ECO:0000313" key="1">
    <source>
        <dbReference type="EMBL" id="CAD8050421.1"/>
    </source>
</evidence>
<protein>
    <submittedName>
        <fullName evidence="1">Uncharacterized protein</fullName>
    </submittedName>
</protein>
<sequence>MSEDIKTRPINYLNCTFGDMHEGEQLNFVCLDTTCKEMGLICPVCRSQKHAKHKVIPLKIFLADISINVNGKQNQNSIDQLLTQLDQVRAKLLSSLKETVQKMVLQIKLLEDQINLSHKNTRQRLLEQNQTQMNFPQIFQQILNSQYKNVDQLKQDVRKIIDNVSQQQAGKIEIDFKPQRLFDQYQKASQESIAQFNQLLGQFKSSIYKISKPIEKFTLPLQAQNSTNFTFSSVLKSPSINIIEQKNAHQTTNQNSENRFILIEPQILESCKIGIKITNLSNFIGIGIAYKNVLLGKNMKFDHQNLGHGSYMISSNAHTWSHSKKEENMVQKSFTFTTGDIIIVEINLENKILKFTCKNKPNDNQATILTFDNPDNDDIHFCINMCSSGEKVEILDDLE</sequence>
<keyword evidence="2" id="KW-1185">Reference proteome</keyword>
<reference evidence="1" key="1">
    <citation type="submission" date="2021-01" db="EMBL/GenBank/DDBJ databases">
        <authorList>
            <consortium name="Genoscope - CEA"/>
            <person name="William W."/>
        </authorList>
    </citation>
    <scope>NUCLEOTIDE SEQUENCE</scope>
</reference>
<proteinExistence type="predicted"/>
<organism evidence="1 2">
    <name type="scientific">Paramecium primaurelia</name>
    <dbReference type="NCBI Taxonomy" id="5886"/>
    <lineage>
        <taxon>Eukaryota</taxon>
        <taxon>Sar</taxon>
        <taxon>Alveolata</taxon>
        <taxon>Ciliophora</taxon>
        <taxon>Intramacronucleata</taxon>
        <taxon>Oligohymenophorea</taxon>
        <taxon>Peniculida</taxon>
        <taxon>Parameciidae</taxon>
        <taxon>Paramecium</taxon>
    </lineage>
</organism>
<dbReference type="AlphaFoldDB" id="A0A8S1K6N1"/>
<name>A0A8S1K6N1_PARPR</name>
<dbReference type="Proteomes" id="UP000688137">
    <property type="component" value="Unassembled WGS sequence"/>
</dbReference>
<accession>A0A8S1K6N1</accession>
<dbReference type="EMBL" id="CAJJDM010000012">
    <property type="protein sequence ID" value="CAD8050421.1"/>
    <property type="molecule type" value="Genomic_DNA"/>
</dbReference>
<dbReference type="CDD" id="cd19756">
    <property type="entry name" value="Bbox2"/>
    <property type="match status" value="1"/>
</dbReference>
<dbReference type="OMA" id="STCKEMG"/>